<feature type="transmembrane region" description="Helical" evidence="1">
    <location>
        <begin position="146"/>
        <end position="168"/>
    </location>
</feature>
<protein>
    <submittedName>
        <fullName evidence="2">Uncharacterized protein</fullName>
    </submittedName>
</protein>
<evidence type="ECO:0000313" key="3">
    <source>
        <dbReference type="Proteomes" id="UP000612362"/>
    </source>
</evidence>
<feature type="transmembrane region" description="Helical" evidence="1">
    <location>
        <begin position="264"/>
        <end position="283"/>
    </location>
</feature>
<reference evidence="2" key="1">
    <citation type="submission" date="2020-10" db="EMBL/GenBank/DDBJ databases">
        <title>Taxonomic study of unclassified bacteria belonging to the class Ktedonobacteria.</title>
        <authorList>
            <person name="Yabe S."/>
            <person name="Wang C.M."/>
            <person name="Zheng Y."/>
            <person name="Sakai Y."/>
            <person name="Cavaletti L."/>
            <person name="Monciardini P."/>
            <person name="Donadio S."/>
        </authorList>
    </citation>
    <scope>NUCLEOTIDE SEQUENCE</scope>
    <source>
        <strain evidence="2">SOSP1-1</strain>
    </source>
</reference>
<organism evidence="2 3">
    <name type="scientific">Ktedonospora formicarum</name>
    <dbReference type="NCBI Taxonomy" id="2778364"/>
    <lineage>
        <taxon>Bacteria</taxon>
        <taxon>Bacillati</taxon>
        <taxon>Chloroflexota</taxon>
        <taxon>Ktedonobacteria</taxon>
        <taxon>Ktedonobacterales</taxon>
        <taxon>Ktedonobacteraceae</taxon>
        <taxon>Ktedonospora</taxon>
    </lineage>
</organism>
<keyword evidence="3" id="KW-1185">Reference proteome</keyword>
<name>A0A8J3HUD4_9CHLR</name>
<dbReference type="RefSeq" id="WP_220191728.1">
    <property type="nucleotide sequence ID" value="NZ_BNJF01000001.1"/>
</dbReference>
<dbReference type="Proteomes" id="UP000612362">
    <property type="component" value="Unassembled WGS sequence"/>
</dbReference>
<keyword evidence="1" id="KW-0812">Transmembrane</keyword>
<proteinExistence type="predicted"/>
<keyword evidence="1" id="KW-1133">Transmembrane helix</keyword>
<feature type="transmembrane region" description="Helical" evidence="1">
    <location>
        <begin position="175"/>
        <end position="198"/>
    </location>
</feature>
<evidence type="ECO:0000313" key="2">
    <source>
        <dbReference type="EMBL" id="GHO42151.1"/>
    </source>
</evidence>
<evidence type="ECO:0000256" key="1">
    <source>
        <dbReference type="SAM" id="Phobius"/>
    </source>
</evidence>
<feature type="transmembrane region" description="Helical" evidence="1">
    <location>
        <begin position="96"/>
        <end position="117"/>
    </location>
</feature>
<dbReference type="EMBL" id="BNJF01000001">
    <property type="protein sequence ID" value="GHO42151.1"/>
    <property type="molecule type" value="Genomic_DNA"/>
</dbReference>
<keyword evidence="1" id="KW-0472">Membrane</keyword>
<comment type="caution">
    <text evidence="2">The sequence shown here is derived from an EMBL/GenBank/DDBJ whole genome shotgun (WGS) entry which is preliminary data.</text>
</comment>
<feature type="transmembrane region" description="Helical" evidence="1">
    <location>
        <begin position="16"/>
        <end position="35"/>
    </location>
</feature>
<sequence>MSHFWTIMKLELKLTWLNWVTWLMVLVMLIIGALCASSNRSEPWSTWAHLGDTGFFMSLILAFCTGNQIHRDSVQRLDGIVLSTPVATPVYVCGKYLAGLVSLLLLAGSGLLSALVVDQLPTGTHAFLIFSPLFYAPLGAQPYLIGWVWLVLTPITFGATFVLACMTLTRGQRVIASLAILPIWILPLFLVSSIPQLLDITAAVFFPAYSLAPADTPPSTPINEFLRQHPVLWKNSPPPADLVQQVMHLSLAETPPSPIPALFLWNRLFFLGISLLLLVLTIYSTHVLRRRAV</sequence>
<dbReference type="AlphaFoldDB" id="A0A8J3HUD4"/>
<gene>
    <name evidence="2" type="ORF">KSX_03140</name>
</gene>
<accession>A0A8J3HUD4</accession>